<evidence type="ECO:0000313" key="1">
    <source>
        <dbReference type="EMBL" id="CAB4147015.1"/>
    </source>
</evidence>
<protein>
    <recommendedName>
        <fullName evidence="2">HNHc domain containing protein</fullName>
    </recommendedName>
</protein>
<dbReference type="Gene3D" id="1.10.30.50">
    <property type="match status" value="1"/>
</dbReference>
<accession>A0A6J5MIQ8</accession>
<organism evidence="1">
    <name type="scientific">uncultured Caudovirales phage</name>
    <dbReference type="NCBI Taxonomy" id="2100421"/>
    <lineage>
        <taxon>Viruses</taxon>
        <taxon>Duplodnaviria</taxon>
        <taxon>Heunggongvirae</taxon>
        <taxon>Uroviricota</taxon>
        <taxon>Caudoviricetes</taxon>
        <taxon>Peduoviridae</taxon>
        <taxon>Maltschvirus</taxon>
        <taxon>Maltschvirus maltsch</taxon>
    </lineage>
</organism>
<evidence type="ECO:0008006" key="2">
    <source>
        <dbReference type="Google" id="ProtNLM"/>
    </source>
</evidence>
<proteinExistence type="predicted"/>
<name>A0A6J5MIQ8_9CAUD</name>
<dbReference type="EMBL" id="LR796475">
    <property type="protein sequence ID" value="CAB4147015.1"/>
    <property type="molecule type" value="Genomic_DNA"/>
</dbReference>
<gene>
    <name evidence="1" type="ORF">UFOVP505_8</name>
</gene>
<reference evidence="1" key="1">
    <citation type="submission" date="2020-04" db="EMBL/GenBank/DDBJ databases">
        <authorList>
            <person name="Chiriac C."/>
            <person name="Salcher M."/>
            <person name="Ghai R."/>
            <person name="Kavagutti S V."/>
        </authorList>
    </citation>
    <scope>NUCLEOTIDE SEQUENCE</scope>
</reference>
<sequence>MPFDRSRYPSDWEAIRDRIRNRAGGKCEWCGAVNYQPHPITGSKVVLTIAHLGTPHTDGRAGDKHDKMDCRDENLAALCQRCHLRYDIQEHVQNAARTRLRRRVERGQMELMQK</sequence>